<evidence type="ECO:0000256" key="12">
    <source>
        <dbReference type="SAM" id="Phobius"/>
    </source>
</evidence>
<keyword evidence="8 12" id="KW-0812">Transmembrane</keyword>
<keyword evidence="14" id="KW-1185">Reference proteome</keyword>
<evidence type="ECO:0000256" key="11">
    <source>
        <dbReference type="ARBA" id="ARBA00026081"/>
    </source>
</evidence>
<dbReference type="GO" id="GO:0055085">
    <property type="term" value="P:transmembrane transport"/>
    <property type="evidence" value="ECO:0007669"/>
    <property type="project" value="InterPro"/>
</dbReference>
<comment type="function">
    <text evidence="1">Part of the ABC transporter complex LptBFG involved in the translocation of lipopolysaccharide (LPS) from the inner membrane to the outer membrane.</text>
</comment>
<evidence type="ECO:0000313" key="13">
    <source>
        <dbReference type="EMBL" id="BAU47671.1"/>
    </source>
</evidence>
<dbReference type="AlphaFoldDB" id="A0A1B4VB89"/>
<evidence type="ECO:0000256" key="5">
    <source>
        <dbReference type="ARBA" id="ARBA00022448"/>
    </source>
</evidence>
<feature type="transmembrane region" description="Helical" evidence="12">
    <location>
        <begin position="327"/>
        <end position="347"/>
    </location>
</feature>
<accession>A0A1B4VB89</accession>
<protein>
    <recommendedName>
        <fullName evidence="4">Lipopolysaccharide export system permease protein LptF</fullName>
    </recommendedName>
</protein>
<evidence type="ECO:0000256" key="10">
    <source>
        <dbReference type="ARBA" id="ARBA00023136"/>
    </source>
</evidence>
<dbReference type="InterPro" id="IPR005495">
    <property type="entry name" value="LptG/LptF_permease"/>
</dbReference>
<dbReference type="GO" id="GO:0015920">
    <property type="term" value="P:lipopolysaccharide transport"/>
    <property type="evidence" value="ECO:0007669"/>
    <property type="project" value="TreeGrafter"/>
</dbReference>
<dbReference type="RefSeq" id="WP_169923977.1">
    <property type="nucleotide sequence ID" value="NZ_AP014936.1"/>
</dbReference>
<dbReference type="PANTHER" id="PTHR33529:SF7">
    <property type="entry name" value="LIPOPOLYSACCHARIDE EXPORT SYSTEM PERMEASE PROTEIN LPTF"/>
    <property type="match status" value="1"/>
</dbReference>
<sequence>MIVHRAFYREAVQSTAAIVVILLVVLVFFGLTAVLGRAARGDFAQTIVLKLLGWQTAKRLDLLLPLGLYLGTLLTLSRWYRDSEMTVLSACGVGLTQLLRPVLVLAVLVAALVAAASFYVTPLANRQIEVVKLQSERRPELAGITPGSFTEAAAGGRILYAERVEGDGRLGHVFVASPVDADRPRVVLAAQGEPYIDRKTGDRFVVLKDGWGYEGRPGAADYRVVNFERYHVRITARPLDPPPTRAQAMTTRELLAARDEAALAEWHWRLSKPLFVPVLAAFALVLAHTDARRGRLANLFAAILVYFIYSNLLGLGETLLRKGQVPGWLGLWWVHVPFALLAMHFLARRSANKPLFGWILRRARAA</sequence>
<feature type="transmembrane region" description="Helical" evidence="12">
    <location>
        <begin position="100"/>
        <end position="120"/>
    </location>
</feature>
<keyword evidence="6" id="KW-1003">Cell membrane</keyword>
<evidence type="ECO:0000256" key="3">
    <source>
        <dbReference type="ARBA" id="ARBA00007725"/>
    </source>
</evidence>
<dbReference type="PANTHER" id="PTHR33529">
    <property type="entry name" value="SLR0882 PROTEIN-RELATED"/>
    <property type="match status" value="1"/>
</dbReference>
<feature type="transmembrane region" description="Helical" evidence="12">
    <location>
        <begin position="16"/>
        <end position="39"/>
    </location>
</feature>
<evidence type="ECO:0000256" key="1">
    <source>
        <dbReference type="ARBA" id="ARBA00002265"/>
    </source>
</evidence>
<feature type="transmembrane region" description="Helical" evidence="12">
    <location>
        <begin position="296"/>
        <end position="315"/>
    </location>
</feature>
<comment type="subunit">
    <text evidence="11">Component of the lipopolysaccharide transport and assembly complex. The LptBFG transporter is composed of two ATP-binding proteins (LptB) and two transmembrane proteins (LptF and LptG).</text>
</comment>
<organism evidence="13 14">
    <name type="scientific">Sulfurifustis variabilis</name>
    <dbReference type="NCBI Taxonomy" id="1675686"/>
    <lineage>
        <taxon>Bacteria</taxon>
        <taxon>Pseudomonadati</taxon>
        <taxon>Pseudomonadota</taxon>
        <taxon>Gammaproteobacteria</taxon>
        <taxon>Acidiferrobacterales</taxon>
        <taxon>Acidiferrobacteraceae</taxon>
        <taxon>Sulfurifustis</taxon>
    </lineage>
</organism>
<feature type="transmembrane region" description="Helical" evidence="12">
    <location>
        <begin position="60"/>
        <end position="80"/>
    </location>
</feature>
<dbReference type="GO" id="GO:0043190">
    <property type="term" value="C:ATP-binding cassette (ABC) transporter complex"/>
    <property type="evidence" value="ECO:0007669"/>
    <property type="project" value="InterPro"/>
</dbReference>
<dbReference type="Proteomes" id="UP000218899">
    <property type="component" value="Chromosome"/>
</dbReference>
<keyword evidence="7" id="KW-0997">Cell inner membrane</keyword>
<evidence type="ECO:0000256" key="7">
    <source>
        <dbReference type="ARBA" id="ARBA00022519"/>
    </source>
</evidence>
<evidence type="ECO:0000256" key="2">
    <source>
        <dbReference type="ARBA" id="ARBA00004429"/>
    </source>
</evidence>
<keyword evidence="5" id="KW-0813">Transport</keyword>
<evidence type="ECO:0000256" key="6">
    <source>
        <dbReference type="ARBA" id="ARBA00022475"/>
    </source>
</evidence>
<dbReference type="InterPro" id="IPR030922">
    <property type="entry name" value="LptF"/>
</dbReference>
<evidence type="ECO:0000256" key="9">
    <source>
        <dbReference type="ARBA" id="ARBA00022989"/>
    </source>
</evidence>
<dbReference type="Pfam" id="PF03739">
    <property type="entry name" value="LptF_LptG"/>
    <property type="match status" value="1"/>
</dbReference>
<dbReference type="NCBIfam" id="TIGR04407">
    <property type="entry name" value="LptF_YjgP"/>
    <property type="match status" value="1"/>
</dbReference>
<name>A0A1B4VB89_9GAMM</name>
<evidence type="ECO:0000256" key="8">
    <source>
        <dbReference type="ARBA" id="ARBA00022692"/>
    </source>
</evidence>
<keyword evidence="10 12" id="KW-0472">Membrane</keyword>
<comment type="subcellular location">
    <subcellularLocation>
        <location evidence="2">Cell inner membrane</location>
        <topology evidence="2">Multi-pass membrane protein</topology>
    </subcellularLocation>
</comment>
<proteinExistence type="inferred from homology"/>
<dbReference type="KEGG" id="sva:SVA_1092"/>
<comment type="similarity">
    <text evidence="3">Belongs to the LptF/LptG family.</text>
</comment>
<keyword evidence="9 12" id="KW-1133">Transmembrane helix</keyword>
<evidence type="ECO:0000256" key="4">
    <source>
        <dbReference type="ARBA" id="ARBA00014213"/>
    </source>
</evidence>
<evidence type="ECO:0000313" key="14">
    <source>
        <dbReference type="Proteomes" id="UP000218899"/>
    </source>
</evidence>
<reference evidence="13 14" key="1">
    <citation type="submission" date="2015-08" db="EMBL/GenBank/DDBJ databases">
        <title>Complete genome sequence of Sulfurifustis variabilis.</title>
        <authorList>
            <person name="Miura A."/>
            <person name="Kojima H."/>
            <person name="Fukui M."/>
        </authorList>
    </citation>
    <scope>NUCLEOTIDE SEQUENCE [LARGE SCALE GENOMIC DNA]</scope>
    <source>
        <strain evidence="14">skN76</strain>
    </source>
</reference>
<gene>
    <name evidence="13" type="ORF">SVA_1092</name>
</gene>
<dbReference type="EMBL" id="AP014936">
    <property type="protein sequence ID" value="BAU47671.1"/>
    <property type="molecule type" value="Genomic_DNA"/>
</dbReference>